<accession>A0A1C1CRZ3</accession>
<dbReference type="AlphaFoldDB" id="A0A1C1CRZ3"/>
<dbReference type="GO" id="GO:0016491">
    <property type="term" value="F:oxidoreductase activity"/>
    <property type="evidence" value="ECO:0007669"/>
    <property type="project" value="InterPro"/>
</dbReference>
<proteinExistence type="inferred from homology"/>
<name>A0A1C1CRZ3_9EURO</name>
<dbReference type="OrthoDB" id="412788at2759"/>
<keyword evidence="3" id="KW-1185">Reference proteome</keyword>
<comment type="similarity">
    <text evidence="1">Belongs to the asaB hydroxylase/desaturase family.</text>
</comment>
<dbReference type="VEuPathDB" id="FungiDB:CLCR_09210"/>
<evidence type="ECO:0000313" key="2">
    <source>
        <dbReference type="EMBL" id="OCT51255.1"/>
    </source>
</evidence>
<sequence>MSPPTGPLCISLKFLKWLPLYEKEKPFQIFINIPEDATDKRTTNLAFENVKVTIEDVRSFPRNHFLLDKHGFTYHSHYLQLDHIADRESVEQRYLPAMESLLRSALESVDRVFFFDWRLRKNAPETEGALIDLNDLTTWLRPALHLHVGT</sequence>
<evidence type="ECO:0000256" key="1">
    <source>
        <dbReference type="ARBA" id="ARBA00023604"/>
    </source>
</evidence>
<dbReference type="EMBL" id="LGRB01000009">
    <property type="protein sequence ID" value="OCT51255.1"/>
    <property type="molecule type" value="Genomic_DNA"/>
</dbReference>
<gene>
    <name evidence="2" type="ORF">CLCR_09210</name>
</gene>
<protein>
    <submittedName>
        <fullName evidence="2">Uncharacterized protein</fullName>
    </submittedName>
</protein>
<dbReference type="VEuPathDB" id="FungiDB:G647_06825"/>
<dbReference type="InterPro" id="IPR044053">
    <property type="entry name" value="AsaB-like"/>
</dbReference>
<dbReference type="PANTHER" id="PTHR34598">
    <property type="entry name" value="BLL6449 PROTEIN"/>
    <property type="match status" value="1"/>
</dbReference>
<reference evidence="3" key="1">
    <citation type="submission" date="2015-07" db="EMBL/GenBank/DDBJ databases">
        <authorList>
            <person name="Teixeira M.M."/>
            <person name="Souza R.C."/>
            <person name="Almeida L.G."/>
            <person name="Vicente V.A."/>
            <person name="de Hoog S."/>
            <person name="Bocca A.L."/>
            <person name="de Almeida S.R."/>
            <person name="Vasconcelos A.T."/>
            <person name="Felipe M.S."/>
        </authorList>
    </citation>
    <scope>NUCLEOTIDE SEQUENCE [LARGE SCALE GENOMIC DNA]</scope>
    <source>
        <strain evidence="3">KSF</strain>
    </source>
</reference>
<dbReference type="PANTHER" id="PTHR34598:SF3">
    <property type="entry name" value="OXIDOREDUCTASE AN1597"/>
    <property type="match status" value="1"/>
</dbReference>
<organism evidence="2 3">
    <name type="scientific">Cladophialophora carrionii</name>
    <dbReference type="NCBI Taxonomy" id="86049"/>
    <lineage>
        <taxon>Eukaryota</taxon>
        <taxon>Fungi</taxon>
        <taxon>Dikarya</taxon>
        <taxon>Ascomycota</taxon>
        <taxon>Pezizomycotina</taxon>
        <taxon>Eurotiomycetes</taxon>
        <taxon>Chaetothyriomycetidae</taxon>
        <taxon>Chaetothyriales</taxon>
        <taxon>Herpotrichiellaceae</taxon>
        <taxon>Cladophialophora</taxon>
    </lineage>
</organism>
<evidence type="ECO:0000313" key="3">
    <source>
        <dbReference type="Proteomes" id="UP000094526"/>
    </source>
</evidence>
<comment type="caution">
    <text evidence="2">The sequence shown here is derived from an EMBL/GenBank/DDBJ whole genome shotgun (WGS) entry which is preliminary data.</text>
</comment>
<dbReference type="Proteomes" id="UP000094526">
    <property type="component" value="Unassembled WGS sequence"/>
</dbReference>
<dbReference type="STRING" id="86049.A0A1C1CRZ3"/>